<protein>
    <submittedName>
        <fullName evidence="6">MurR/RpiR family transcriptional regulator</fullName>
    </submittedName>
</protein>
<dbReference type="InterPro" id="IPR009057">
    <property type="entry name" value="Homeodomain-like_sf"/>
</dbReference>
<dbReference type="PROSITE" id="PS51071">
    <property type="entry name" value="HTH_RPIR"/>
    <property type="match status" value="1"/>
</dbReference>
<dbReference type="GO" id="GO:1901135">
    <property type="term" value="P:carbohydrate derivative metabolic process"/>
    <property type="evidence" value="ECO:0007669"/>
    <property type="project" value="InterPro"/>
</dbReference>
<dbReference type="Gene3D" id="1.10.10.10">
    <property type="entry name" value="Winged helix-like DNA-binding domain superfamily/Winged helix DNA-binding domain"/>
    <property type="match status" value="1"/>
</dbReference>
<sequence length="277" mass="29430">MTPLLRRIRDAAPALGQAERRVADCVQERPDEIIHMSMGMLAARCRVSDPTIVRFCRRLGFEGYQDFKVHLAQSIVPAAPFAYEPVLASDPVDAIIGKTGRNALGAIQRALEEIVPDDIDAAASALASANWTAIFATGMSELTAFDAQHKLQRLGLRCLAMTAQAGRVPASLPGKGEIGLFFSQSGATRQLVTVASSVRARGGTVLSVTAAGSPLASASNQVIALTPFEHTELLTPLSSRTAHQLVVNMLVSAIAARTGHPFPDQLPALDAWATEKL</sequence>
<dbReference type="GO" id="GO:0003700">
    <property type="term" value="F:DNA-binding transcription factor activity"/>
    <property type="evidence" value="ECO:0007669"/>
    <property type="project" value="InterPro"/>
</dbReference>
<comment type="caution">
    <text evidence="6">The sequence shown here is derived from an EMBL/GenBank/DDBJ whole genome shotgun (WGS) entry which is preliminary data.</text>
</comment>
<evidence type="ECO:0000256" key="3">
    <source>
        <dbReference type="ARBA" id="ARBA00023163"/>
    </source>
</evidence>
<evidence type="ECO:0000313" key="7">
    <source>
        <dbReference type="Proteomes" id="UP000281547"/>
    </source>
</evidence>
<dbReference type="PANTHER" id="PTHR30514">
    <property type="entry name" value="GLUCOKINASE"/>
    <property type="match status" value="1"/>
</dbReference>
<evidence type="ECO:0000313" key="6">
    <source>
        <dbReference type="EMBL" id="RUT32482.1"/>
    </source>
</evidence>
<dbReference type="PANTHER" id="PTHR30514:SF1">
    <property type="entry name" value="HTH-TYPE TRANSCRIPTIONAL REGULATOR HEXR-RELATED"/>
    <property type="match status" value="1"/>
</dbReference>
<proteinExistence type="predicted"/>
<dbReference type="InterPro" id="IPR001347">
    <property type="entry name" value="SIS_dom"/>
</dbReference>
<reference evidence="6 7" key="1">
    <citation type="journal article" date="2016" name="Int. J. Syst. Evol. Microbiol.">
        <title>Arsenicitalea aurantiaca gen. nov., sp. nov., a new member of the family Hyphomicrobiaceae, isolated from high-arsenic sediment.</title>
        <authorList>
            <person name="Mu Y."/>
            <person name="Zhou L."/>
            <person name="Zeng X.C."/>
            <person name="Liu L."/>
            <person name="Pan Y."/>
            <person name="Chen X."/>
            <person name="Wang J."/>
            <person name="Li S."/>
            <person name="Li W.J."/>
            <person name="Wang Y."/>
        </authorList>
    </citation>
    <scope>NUCLEOTIDE SEQUENCE [LARGE SCALE GENOMIC DNA]</scope>
    <source>
        <strain evidence="6 7">42-50</strain>
    </source>
</reference>
<evidence type="ECO:0000259" key="4">
    <source>
        <dbReference type="PROSITE" id="PS51071"/>
    </source>
</evidence>
<evidence type="ECO:0000259" key="5">
    <source>
        <dbReference type="PROSITE" id="PS51464"/>
    </source>
</evidence>
<feature type="domain" description="HTH rpiR-type" evidence="4">
    <location>
        <begin position="2"/>
        <end position="78"/>
    </location>
</feature>
<dbReference type="InterPro" id="IPR035472">
    <property type="entry name" value="RpiR-like_SIS"/>
</dbReference>
<dbReference type="Pfam" id="PF01380">
    <property type="entry name" value="SIS"/>
    <property type="match status" value="1"/>
</dbReference>
<dbReference type="SUPFAM" id="SSF46689">
    <property type="entry name" value="Homeodomain-like"/>
    <property type="match status" value="1"/>
</dbReference>
<feature type="domain" description="SIS" evidence="5">
    <location>
        <begin position="122"/>
        <end position="261"/>
    </location>
</feature>
<dbReference type="GO" id="GO:0003677">
    <property type="term" value="F:DNA binding"/>
    <property type="evidence" value="ECO:0007669"/>
    <property type="project" value="UniProtKB-KW"/>
</dbReference>
<accession>A0A433XEH8</accession>
<dbReference type="InterPro" id="IPR047640">
    <property type="entry name" value="RpiR-like"/>
</dbReference>
<dbReference type="EMBL" id="RZNJ01000002">
    <property type="protein sequence ID" value="RUT32482.1"/>
    <property type="molecule type" value="Genomic_DNA"/>
</dbReference>
<organism evidence="6 7">
    <name type="scientific">Arsenicitalea aurantiaca</name>
    <dbReference type="NCBI Taxonomy" id="1783274"/>
    <lineage>
        <taxon>Bacteria</taxon>
        <taxon>Pseudomonadati</taxon>
        <taxon>Pseudomonadota</taxon>
        <taxon>Alphaproteobacteria</taxon>
        <taxon>Hyphomicrobiales</taxon>
        <taxon>Devosiaceae</taxon>
        <taxon>Arsenicitalea</taxon>
    </lineage>
</organism>
<dbReference type="RefSeq" id="WP_127187439.1">
    <property type="nucleotide sequence ID" value="NZ_RZNJ01000002.1"/>
</dbReference>
<keyword evidence="3" id="KW-0804">Transcription</keyword>
<dbReference type="PROSITE" id="PS51464">
    <property type="entry name" value="SIS"/>
    <property type="match status" value="1"/>
</dbReference>
<evidence type="ECO:0000256" key="1">
    <source>
        <dbReference type="ARBA" id="ARBA00023015"/>
    </source>
</evidence>
<name>A0A433XEH8_9HYPH</name>
<dbReference type="CDD" id="cd05013">
    <property type="entry name" value="SIS_RpiR"/>
    <property type="match status" value="1"/>
</dbReference>
<dbReference type="GO" id="GO:0097367">
    <property type="term" value="F:carbohydrate derivative binding"/>
    <property type="evidence" value="ECO:0007669"/>
    <property type="project" value="InterPro"/>
</dbReference>
<dbReference type="Gene3D" id="3.40.50.10490">
    <property type="entry name" value="Glucose-6-phosphate isomerase like protein, domain 1"/>
    <property type="match status" value="1"/>
</dbReference>
<dbReference type="InterPro" id="IPR036388">
    <property type="entry name" value="WH-like_DNA-bd_sf"/>
</dbReference>
<evidence type="ECO:0000256" key="2">
    <source>
        <dbReference type="ARBA" id="ARBA00023125"/>
    </source>
</evidence>
<keyword evidence="7" id="KW-1185">Reference proteome</keyword>
<dbReference type="OrthoDB" id="8582409at2"/>
<dbReference type="AlphaFoldDB" id="A0A433XEH8"/>
<dbReference type="SUPFAM" id="SSF53697">
    <property type="entry name" value="SIS domain"/>
    <property type="match status" value="1"/>
</dbReference>
<keyword evidence="2" id="KW-0238">DNA-binding</keyword>
<keyword evidence="1" id="KW-0805">Transcription regulation</keyword>
<dbReference type="InterPro" id="IPR046348">
    <property type="entry name" value="SIS_dom_sf"/>
</dbReference>
<dbReference type="Proteomes" id="UP000281547">
    <property type="component" value="Unassembled WGS sequence"/>
</dbReference>
<gene>
    <name evidence="6" type="ORF">EMQ25_04815</name>
</gene>
<dbReference type="InterPro" id="IPR000281">
    <property type="entry name" value="HTH_RpiR"/>
</dbReference>
<dbReference type="Pfam" id="PF01418">
    <property type="entry name" value="HTH_6"/>
    <property type="match status" value="1"/>
</dbReference>